<dbReference type="InterPro" id="IPR000644">
    <property type="entry name" value="CBS_dom"/>
</dbReference>
<dbReference type="EMBL" id="MCFL01000005">
    <property type="protein sequence ID" value="ORZ39645.1"/>
    <property type="molecule type" value="Genomic_DNA"/>
</dbReference>
<dbReference type="InterPro" id="IPR044751">
    <property type="entry name" value="Ion_transp-like_CBS"/>
</dbReference>
<feature type="domain" description="CNNM transmembrane" evidence="11">
    <location>
        <begin position="13"/>
        <end position="197"/>
    </location>
</feature>
<evidence type="ECO:0000256" key="7">
    <source>
        <dbReference type="PROSITE-ProRule" id="PRU01193"/>
    </source>
</evidence>
<keyword evidence="6" id="KW-0129">CBS domain</keyword>
<evidence type="ECO:0000259" key="10">
    <source>
        <dbReference type="PROSITE" id="PS51371"/>
    </source>
</evidence>
<dbReference type="STRING" id="765915.A0A1Y2HYE5"/>
<name>A0A1Y2HYE5_9FUNG</name>
<keyword evidence="13" id="KW-1185">Reference proteome</keyword>
<dbReference type="CDD" id="cd04590">
    <property type="entry name" value="CBS_pair_CorC_HlyC_assoc"/>
    <property type="match status" value="1"/>
</dbReference>
<evidence type="ECO:0000256" key="8">
    <source>
        <dbReference type="SAM" id="MobiDB-lite"/>
    </source>
</evidence>
<dbReference type="Gene3D" id="3.10.580.10">
    <property type="entry name" value="CBS-domain"/>
    <property type="match status" value="1"/>
</dbReference>
<dbReference type="PANTHER" id="PTHR12064">
    <property type="entry name" value="METAL TRANSPORTER CNNM"/>
    <property type="match status" value="1"/>
</dbReference>
<evidence type="ECO:0000256" key="1">
    <source>
        <dbReference type="ARBA" id="ARBA00004141"/>
    </source>
</evidence>
<protein>
    <recommendedName>
        <fullName evidence="14">CNNM transmembrane domain-containing protein</fullName>
    </recommendedName>
</protein>
<feature type="compositionally biased region" description="Polar residues" evidence="8">
    <location>
        <begin position="401"/>
        <end position="416"/>
    </location>
</feature>
<evidence type="ECO:0000256" key="9">
    <source>
        <dbReference type="SAM" id="Phobius"/>
    </source>
</evidence>
<dbReference type="Pfam" id="PF01595">
    <property type="entry name" value="CNNM"/>
    <property type="match status" value="1"/>
</dbReference>
<keyword evidence="5 7" id="KW-0472">Membrane</keyword>
<dbReference type="GO" id="GO:0010960">
    <property type="term" value="P:magnesium ion homeostasis"/>
    <property type="evidence" value="ECO:0007669"/>
    <property type="project" value="InterPro"/>
</dbReference>
<dbReference type="PANTHER" id="PTHR12064:SF97">
    <property type="entry name" value="METAL TRANSPORTER CNNM-5"/>
    <property type="match status" value="1"/>
</dbReference>
<dbReference type="GO" id="GO:0005737">
    <property type="term" value="C:cytoplasm"/>
    <property type="evidence" value="ECO:0007669"/>
    <property type="project" value="TreeGrafter"/>
</dbReference>
<comment type="caution">
    <text evidence="12">The sequence shown here is derived from an EMBL/GenBank/DDBJ whole genome shotgun (WGS) entry which is preliminary data.</text>
</comment>
<comment type="subcellular location">
    <subcellularLocation>
        <location evidence="1">Membrane</location>
        <topology evidence="1">Multi-pass membrane protein</topology>
    </subcellularLocation>
</comment>
<dbReference type="SUPFAM" id="SSF54631">
    <property type="entry name" value="CBS-domain pair"/>
    <property type="match status" value="1"/>
</dbReference>
<gene>
    <name evidence="12" type="ORF">BCR44DRAFT_1412039</name>
</gene>
<evidence type="ECO:0000256" key="4">
    <source>
        <dbReference type="ARBA" id="ARBA00022989"/>
    </source>
</evidence>
<evidence type="ECO:0000259" key="11">
    <source>
        <dbReference type="PROSITE" id="PS51846"/>
    </source>
</evidence>
<dbReference type="AlphaFoldDB" id="A0A1Y2HYE5"/>
<reference evidence="12 13" key="1">
    <citation type="submission" date="2016-07" db="EMBL/GenBank/DDBJ databases">
        <title>Pervasive Adenine N6-methylation of Active Genes in Fungi.</title>
        <authorList>
            <consortium name="DOE Joint Genome Institute"/>
            <person name="Mondo S.J."/>
            <person name="Dannebaum R.O."/>
            <person name="Kuo R.C."/>
            <person name="Labutti K."/>
            <person name="Haridas S."/>
            <person name="Kuo A."/>
            <person name="Salamov A."/>
            <person name="Ahrendt S.R."/>
            <person name="Lipzen A."/>
            <person name="Sullivan W."/>
            <person name="Andreopoulos W.B."/>
            <person name="Clum A."/>
            <person name="Lindquist E."/>
            <person name="Daum C."/>
            <person name="Ramamoorthy G.K."/>
            <person name="Gryganskyi A."/>
            <person name="Culley D."/>
            <person name="Magnuson J.K."/>
            <person name="James T.Y."/>
            <person name="O'Malley M.A."/>
            <person name="Stajich J.E."/>
            <person name="Spatafora J.W."/>
            <person name="Visel A."/>
            <person name="Grigoriev I.V."/>
        </authorList>
    </citation>
    <scope>NUCLEOTIDE SEQUENCE [LARGE SCALE GENOMIC DNA]</scope>
    <source>
        <strain evidence="12 13">PL171</strain>
    </source>
</reference>
<evidence type="ECO:0000256" key="5">
    <source>
        <dbReference type="ARBA" id="ARBA00023136"/>
    </source>
</evidence>
<dbReference type="Proteomes" id="UP000193411">
    <property type="component" value="Unassembled WGS sequence"/>
</dbReference>
<feature type="transmembrane region" description="Helical" evidence="9">
    <location>
        <begin position="16"/>
        <end position="42"/>
    </location>
</feature>
<accession>A0A1Y2HYE5</accession>
<dbReference type="GO" id="GO:0030026">
    <property type="term" value="P:intracellular manganese ion homeostasis"/>
    <property type="evidence" value="ECO:0007669"/>
    <property type="project" value="TreeGrafter"/>
</dbReference>
<organism evidence="12 13">
    <name type="scientific">Catenaria anguillulae PL171</name>
    <dbReference type="NCBI Taxonomy" id="765915"/>
    <lineage>
        <taxon>Eukaryota</taxon>
        <taxon>Fungi</taxon>
        <taxon>Fungi incertae sedis</taxon>
        <taxon>Blastocladiomycota</taxon>
        <taxon>Blastocladiomycetes</taxon>
        <taxon>Blastocladiales</taxon>
        <taxon>Catenariaceae</taxon>
        <taxon>Catenaria</taxon>
    </lineage>
</organism>
<evidence type="ECO:0000313" key="12">
    <source>
        <dbReference type="EMBL" id="ORZ39645.1"/>
    </source>
</evidence>
<dbReference type="OrthoDB" id="5353557at2759"/>
<feature type="transmembrane region" description="Helical" evidence="9">
    <location>
        <begin position="102"/>
        <end position="121"/>
    </location>
</feature>
<evidence type="ECO:0000313" key="13">
    <source>
        <dbReference type="Proteomes" id="UP000193411"/>
    </source>
</evidence>
<dbReference type="GO" id="GO:0016020">
    <property type="term" value="C:membrane"/>
    <property type="evidence" value="ECO:0007669"/>
    <property type="project" value="UniProtKB-SubCell"/>
</dbReference>
<keyword evidence="2 7" id="KW-0812">Transmembrane</keyword>
<dbReference type="InterPro" id="IPR002550">
    <property type="entry name" value="CNNM"/>
</dbReference>
<dbReference type="PROSITE" id="PS51846">
    <property type="entry name" value="CNNM"/>
    <property type="match status" value="1"/>
</dbReference>
<feature type="compositionally biased region" description="Polar residues" evidence="8">
    <location>
        <begin position="423"/>
        <end position="435"/>
    </location>
</feature>
<dbReference type="FunFam" id="3.10.580.10:FF:000006">
    <property type="entry name" value="DUF21 and CBS domain protein"/>
    <property type="match status" value="1"/>
</dbReference>
<evidence type="ECO:0000256" key="3">
    <source>
        <dbReference type="ARBA" id="ARBA00022737"/>
    </source>
</evidence>
<dbReference type="InterPro" id="IPR045095">
    <property type="entry name" value="ACDP"/>
</dbReference>
<evidence type="ECO:0008006" key="14">
    <source>
        <dbReference type="Google" id="ProtNLM"/>
    </source>
</evidence>
<dbReference type="InterPro" id="IPR046342">
    <property type="entry name" value="CBS_dom_sf"/>
</dbReference>
<feature type="compositionally biased region" description="Basic residues" evidence="8">
    <location>
        <begin position="483"/>
        <end position="494"/>
    </location>
</feature>
<evidence type="ECO:0000256" key="2">
    <source>
        <dbReference type="ARBA" id="ARBA00022692"/>
    </source>
</evidence>
<evidence type="ECO:0000256" key="6">
    <source>
        <dbReference type="PROSITE-ProRule" id="PRU00703"/>
    </source>
</evidence>
<keyword evidence="4 7" id="KW-1133">Transmembrane helix</keyword>
<feature type="transmembrane region" description="Helical" evidence="9">
    <location>
        <begin position="133"/>
        <end position="153"/>
    </location>
</feature>
<dbReference type="PROSITE" id="PS51371">
    <property type="entry name" value="CBS"/>
    <property type="match status" value="1"/>
</dbReference>
<feature type="transmembrane region" description="Helical" evidence="9">
    <location>
        <begin position="75"/>
        <end position="96"/>
    </location>
</feature>
<feature type="domain" description="CBS" evidence="10">
    <location>
        <begin position="284"/>
        <end position="361"/>
    </location>
</feature>
<feature type="region of interest" description="Disordered" evidence="8">
    <location>
        <begin position="379"/>
        <end position="494"/>
    </location>
</feature>
<proteinExistence type="predicted"/>
<sequence length="494" mass="54106">MGHTSEGGGSVPTREAFWLTIALILFLVMLGGLFAGLTLGLLSLDLMALDVLEASGSERERRYAKRIKPIRQRGHWLLVTLLLSNVIVNETLPILTDSVWSGGWPAVVISSTLIVIFGEVIPQAVCSRYGLRIGATFAGFVWLLMVALSPVAWPLAKLLDSILGEAEGTTYKRAELKALVSLHEHSEQHFGPLSNDEVTIIKAVLDLRDKSVASIMTPLEHVYMLNWDELLDEDKVHELVDKGHSRVPVFAGTDRRNIVGMLLVKKLVSYEPSECRKVKDFVHFIHSVPVLEPNANCYDVLNLFQEGRSHLAVVVDDDPRLIRTASFGAVEPESRPVLNVLGIITLEDVIEELIGEEIIDETDLYVDVTRQDLVRRFKSPKVGPNATPRLGPMPQPIAASAASTSQDGRMSRSQPSGLPLRRTVSSMSGIPSLTTPLLGPSNPHNGPPPSSHVTTFDYGLLAPHHADSTDAAAKSHLPTRGNTVRRRACRRGQT</sequence>
<keyword evidence="3" id="KW-0677">Repeat</keyword>